<dbReference type="CDD" id="cd15798">
    <property type="entry name" value="PMEI-like_3"/>
    <property type="match status" value="1"/>
</dbReference>
<keyword evidence="6" id="KW-0325">Glycoprotein</keyword>
<dbReference type="InterPro" id="IPR035513">
    <property type="entry name" value="Invertase/methylesterase_inhib"/>
</dbReference>
<comment type="similarity">
    <text evidence="1">In the N-terminal section; belongs to the PMEI family.</text>
</comment>
<evidence type="ECO:0000256" key="7">
    <source>
        <dbReference type="ARBA" id="ARBA00038471"/>
    </source>
</evidence>
<accession>A0A2N9HRV4</accession>
<dbReference type="Gene3D" id="1.20.140.40">
    <property type="entry name" value="Invertase/pectin methylesterase inhibitor family protein"/>
    <property type="match status" value="1"/>
</dbReference>
<comment type="similarity">
    <text evidence="2">In the C-terminal section; belongs to the pectinesterase family.</text>
</comment>
<proteinExistence type="inferred from homology"/>
<evidence type="ECO:0000313" key="10">
    <source>
        <dbReference type="EMBL" id="SPD14758.1"/>
    </source>
</evidence>
<organism evidence="10">
    <name type="scientific">Fagus sylvatica</name>
    <name type="common">Beechnut</name>
    <dbReference type="NCBI Taxonomy" id="28930"/>
    <lineage>
        <taxon>Eukaryota</taxon>
        <taxon>Viridiplantae</taxon>
        <taxon>Streptophyta</taxon>
        <taxon>Embryophyta</taxon>
        <taxon>Tracheophyta</taxon>
        <taxon>Spermatophyta</taxon>
        <taxon>Magnoliopsida</taxon>
        <taxon>eudicotyledons</taxon>
        <taxon>Gunneridae</taxon>
        <taxon>Pentapetalae</taxon>
        <taxon>rosids</taxon>
        <taxon>fabids</taxon>
        <taxon>Fagales</taxon>
        <taxon>Fagaceae</taxon>
        <taxon>Fagus</taxon>
    </lineage>
</organism>
<protein>
    <recommendedName>
        <fullName evidence="3">pectinesterase</fullName>
        <ecNumber evidence="3">3.1.1.11</ecNumber>
    </recommendedName>
</protein>
<keyword evidence="4 8" id="KW-0732">Signal</keyword>
<sequence length="204" mass="22667">MASNNIRSPLSYHFLMINLLILLFISLLHTALATTSSSQTDNANYIEIACNSTTYPQECYKSLLPYTSKIKANPQKLCRTSLSITLKAAKNASSTVSNILKQKGLTRLEAAIMKDCIVNIKDSLAELMQSLDAMDHLSGLDKEFQIDNIKTWLSAALTDENTCMDGFEGEVISTIVKQKIRNIVLKIARLTSNSLSLINSFTYY</sequence>
<evidence type="ECO:0000256" key="4">
    <source>
        <dbReference type="ARBA" id="ARBA00022729"/>
    </source>
</evidence>
<dbReference type="Pfam" id="PF04043">
    <property type="entry name" value="PMEI"/>
    <property type="match status" value="1"/>
</dbReference>
<feature type="chain" id="PRO_5014770371" description="pectinesterase" evidence="8">
    <location>
        <begin position="34"/>
        <end position="204"/>
    </location>
</feature>
<reference evidence="10" key="1">
    <citation type="submission" date="2018-02" db="EMBL/GenBank/DDBJ databases">
        <authorList>
            <person name="Cohen D.B."/>
            <person name="Kent A.D."/>
        </authorList>
    </citation>
    <scope>NUCLEOTIDE SEQUENCE</scope>
</reference>
<keyword evidence="5" id="KW-1015">Disulfide bond</keyword>
<dbReference type="InterPro" id="IPR051955">
    <property type="entry name" value="PME_Inhibitor"/>
</dbReference>
<dbReference type="InterPro" id="IPR006501">
    <property type="entry name" value="Pectinesterase_inhib_dom"/>
</dbReference>
<dbReference type="EC" id="3.1.1.11" evidence="3"/>
<comment type="similarity">
    <text evidence="7">Belongs to the PMEI family.</text>
</comment>
<dbReference type="AlphaFoldDB" id="A0A2N9HRV4"/>
<dbReference type="PANTHER" id="PTHR31080">
    <property type="entry name" value="PECTINESTERASE INHIBITOR-LIKE"/>
    <property type="match status" value="1"/>
</dbReference>
<evidence type="ECO:0000256" key="2">
    <source>
        <dbReference type="ARBA" id="ARBA00007786"/>
    </source>
</evidence>
<feature type="signal peptide" evidence="8">
    <location>
        <begin position="1"/>
        <end position="33"/>
    </location>
</feature>
<evidence type="ECO:0000256" key="3">
    <source>
        <dbReference type="ARBA" id="ARBA00013229"/>
    </source>
</evidence>
<dbReference type="NCBIfam" id="TIGR01614">
    <property type="entry name" value="PME_inhib"/>
    <property type="match status" value="1"/>
</dbReference>
<dbReference type="SUPFAM" id="SSF101148">
    <property type="entry name" value="Plant invertase/pectin methylesterase inhibitor"/>
    <property type="match status" value="1"/>
</dbReference>
<evidence type="ECO:0000256" key="1">
    <source>
        <dbReference type="ARBA" id="ARBA00006027"/>
    </source>
</evidence>
<gene>
    <name evidence="10" type="ORF">FSB_LOCUS42640</name>
</gene>
<dbReference type="SMART" id="SM00856">
    <property type="entry name" value="PMEI"/>
    <property type="match status" value="1"/>
</dbReference>
<dbReference type="GO" id="GO:0030599">
    <property type="term" value="F:pectinesterase activity"/>
    <property type="evidence" value="ECO:0007669"/>
    <property type="project" value="UniProtKB-EC"/>
</dbReference>
<evidence type="ECO:0000256" key="6">
    <source>
        <dbReference type="ARBA" id="ARBA00023180"/>
    </source>
</evidence>
<evidence type="ECO:0000259" key="9">
    <source>
        <dbReference type="SMART" id="SM00856"/>
    </source>
</evidence>
<dbReference type="FunFam" id="1.20.140.40:FF:000010">
    <property type="entry name" value="Pectinesterase"/>
    <property type="match status" value="1"/>
</dbReference>
<dbReference type="EMBL" id="OIVN01003990">
    <property type="protein sequence ID" value="SPD14758.1"/>
    <property type="molecule type" value="Genomic_DNA"/>
</dbReference>
<evidence type="ECO:0000256" key="5">
    <source>
        <dbReference type="ARBA" id="ARBA00023157"/>
    </source>
</evidence>
<name>A0A2N9HRV4_FAGSY</name>
<evidence type="ECO:0000256" key="8">
    <source>
        <dbReference type="SAM" id="SignalP"/>
    </source>
</evidence>
<dbReference type="PANTHER" id="PTHR31080:SF15">
    <property type="entry name" value="INVERTASE"/>
    <property type="match status" value="1"/>
</dbReference>
<feature type="domain" description="Pectinesterase inhibitor" evidence="9">
    <location>
        <begin position="41"/>
        <end position="197"/>
    </location>
</feature>
<dbReference type="GO" id="GO:0004857">
    <property type="term" value="F:enzyme inhibitor activity"/>
    <property type="evidence" value="ECO:0007669"/>
    <property type="project" value="InterPro"/>
</dbReference>